<organism evidence="1 2">
    <name type="scientific">Kangiella profundi</name>
    <dbReference type="NCBI Taxonomy" id="1561924"/>
    <lineage>
        <taxon>Bacteria</taxon>
        <taxon>Pseudomonadati</taxon>
        <taxon>Pseudomonadota</taxon>
        <taxon>Gammaproteobacteria</taxon>
        <taxon>Kangiellales</taxon>
        <taxon>Kangiellaceae</taxon>
        <taxon>Kangiella</taxon>
    </lineage>
</organism>
<protein>
    <submittedName>
        <fullName evidence="1">Uncharacterized protein</fullName>
    </submittedName>
</protein>
<evidence type="ECO:0000313" key="1">
    <source>
        <dbReference type="EMBL" id="AUD77993.1"/>
    </source>
</evidence>
<reference evidence="1 2" key="1">
    <citation type="submission" date="2017-12" db="EMBL/GenBank/DDBJ databases">
        <title>Kangiella profundi FT102 completed genome.</title>
        <authorList>
            <person name="Xu J."/>
            <person name="Wang J."/>
            <person name="Lu Y."/>
        </authorList>
    </citation>
    <scope>NUCLEOTIDE SEQUENCE [LARGE SCALE GENOMIC DNA]</scope>
    <source>
        <strain evidence="1 2">FT102</strain>
    </source>
</reference>
<proteinExistence type="predicted"/>
<sequence>MKFTQALALLLFSILTSTASLANDQGQSDDAHTQAVIDILDAIDTPNITRRAMMSSFAQDTSGDITDEFANCVNDNLTDEMLYDMFIPVYTSNLDHNTAVRLSEFFKTETGRKFGIIVRIQTGEDLPMPNMTAEDMKIYSQYENDILSLGNEQLVADAEAAGMEMGMQLGLDCAMGQ</sequence>
<dbReference type="RefSeq" id="WP_106645903.1">
    <property type="nucleotide sequence ID" value="NZ_BMGO01000001.1"/>
</dbReference>
<dbReference type="OrthoDB" id="6194167at2"/>
<gene>
    <name evidence="1" type="ORF">CW740_01545</name>
</gene>
<keyword evidence="2" id="KW-1185">Reference proteome</keyword>
<accession>A0A2K9ANK4</accession>
<evidence type="ECO:0000313" key="2">
    <source>
        <dbReference type="Proteomes" id="UP000232693"/>
    </source>
</evidence>
<dbReference type="KEGG" id="kpd:CW740_01545"/>
<name>A0A2K9ANK4_9GAMM</name>
<dbReference type="Proteomes" id="UP000232693">
    <property type="component" value="Chromosome"/>
</dbReference>
<dbReference type="AlphaFoldDB" id="A0A2K9ANK4"/>
<dbReference type="EMBL" id="CP025120">
    <property type="protein sequence ID" value="AUD77993.1"/>
    <property type="molecule type" value="Genomic_DNA"/>
</dbReference>